<dbReference type="Proteomes" id="UP000502611">
    <property type="component" value="Chromosome"/>
</dbReference>
<evidence type="ECO:0000313" key="1">
    <source>
        <dbReference type="EMBL" id="QJR00880.1"/>
    </source>
</evidence>
<reference evidence="1 2" key="1">
    <citation type="submission" date="2020-04" db="EMBL/GenBank/DDBJ databases">
        <title>The Whole Genome Analysis of High salt-tolerant Sphingobium yanoikuyae YC-XJ2 with Aryl organophosphorus flame retardants (aryl-OPFRs)-degrading capacity and characteristics of Related phosphotriesterase.</title>
        <authorList>
            <person name="Li X."/>
        </authorList>
    </citation>
    <scope>NUCLEOTIDE SEQUENCE [LARGE SCALE GENOMIC DNA]</scope>
    <source>
        <strain evidence="1 2">YC-XJ2</strain>
    </source>
</reference>
<organism evidence="1 2">
    <name type="scientific">Sphingobium yanoikuyae</name>
    <name type="common">Sphingomonas yanoikuyae</name>
    <dbReference type="NCBI Taxonomy" id="13690"/>
    <lineage>
        <taxon>Bacteria</taxon>
        <taxon>Pseudomonadati</taxon>
        <taxon>Pseudomonadota</taxon>
        <taxon>Alphaproteobacteria</taxon>
        <taxon>Sphingomonadales</taxon>
        <taxon>Sphingomonadaceae</taxon>
        <taxon>Sphingobium</taxon>
    </lineage>
</organism>
<dbReference type="EMBL" id="CP053021">
    <property type="protein sequence ID" value="QJR00880.1"/>
    <property type="molecule type" value="Genomic_DNA"/>
</dbReference>
<evidence type="ECO:0000313" key="2">
    <source>
        <dbReference type="Proteomes" id="UP000502611"/>
    </source>
</evidence>
<accession>A0A6M4G1Y5</accession>
<protein>
    <submittedName>
        <fullName evidence="1">Uncharacterized protein</fullName>
    </submittedName>
</protein>
<gene>
    <name evidence="1" type="ORF">HH800_00910</name>
</gene>
<dbReference type="AlphaFoldDB" id="A0A6M4G1Y5"/>
<sequence>MTAWRTAYYQRVKKLPDLQKELRNADKPKRATRARSWKKQAAAWGNFLDGKKSWG</sequence>
<proteinExistence type="predicted"/>
<name>A0A6M4G1Y5_SPHYA</name>
<dbReference type="RefSeq" id="WP_169859920.1">
    <property type="nucleotide sequence ID" value="NZ_CP053021.1"/>
</dbReference>